<dbReference type="PANTHER" id="PTHR21580">
    <property type="entry name" value="SHIPPO-1-RELATED"/>
    <property type="match status" value="1"/>
</dbReference>
<dbReference type="VEuPathDB" id="CryptoDB:Vbra_4703"/>
<accession>A0A0G4EAB4</accession>
<dbReference type="AlphaFoldDB" id="A0A0G4EAB4"/>
<dbReference type="EMBL" id="CDMY01000086">
    <property type="protein sequence ID" value="CEL92538.1"/>
    <property type="molecule type" value="Genomic_DNA"/>
</dbReference>
<dbReference type="Proteomes" id="UP000041254">
    <property type="component" value="Unassembled WGS sequence"/>
</dbReference>
<dbReference type="PhylomeDB" id="A0A0G4EAB4"/>
<feature type="region of interest" description="Disordered" evidence="1">
    <location>
        <begin position="22"/>
        <end position="77"/>
    </location>
</feature>
<gene>
    <name evidence="2" type="ORF">Vbra_4703</name>
</gene>
<keyword evidence="3" id="KW-1185">Reference proteome</keyword>
<sequence length="404" mass="41902">MPRSGEQLLTVLSNVRTSPKWSFKGRSEGRVSAGAPGPGAYQPGLDGRCSSPPKYGFGSSQRDAMKSSGYPGPGTYNLQDAAPGPHYSLRGRHQFGDRNFTPGPGTYQPGYMGHAPPQFGFGSGAQRGGLSAPQTPGPGTYSVNPQDGAPKWGMGSGARGWINRSTTPGPGTYNLGGTNEGPKWSVKGRYDPRTDNFVPGPGTYNRPSTVGDGPKYGFAGKGAYLAGAQGPGPGAYNPAVGQSRPSSPNWGFGTGNRDAMKASGYPGPGTYNLYDSTPGPHYSIRGRHALGDRNFTPGPGTYQPGYLGHAPPQFGFGSGAQRGGLSAPQTPGPGTYSLHDGVPGPKWGMGSGARGWTERSSTPGPGTYNLPSTNEGPAWTARGRYGQKGPEDGHIGLQITQFGY</sequence>
<dbReference type="OMA" id="PNHYNIR"/>
<dbReference type="OrthoDB" id="445580at2759"/>
<protein>
    <submittedName>
        <fullName evidence="2">Uncharacterized protein</fullName>
    </submittedName>
</protein>
<proteinExistence type="predicted"/>
<feature type="region of interest" description="Disordered" evidence="1">
    <location>
        <begin position="352"/>
        <end position="404"/>
    </location>
</feature>
<dbReference type="Pfam" id="PF07004">
    <property type="entry name" value="SHIPPO-rpt"/>
    <property type="match status" value="11"/>
</dbReference>
<evidence type="ECO:0000313" key="2">
    <source>
        <dbReference type="EMBL" id="CEL92538.1"/>
    </source>
</evidence>
<dbReference type="InterPro" id="IPR051291">
    <property type="entry name" value="CIMAP"/>
</dbReference>
<dbReference type="PANTHER" id="PTHR21580:SF28">
    <property type="entry name" value="BOREALIN N-TERMINAL DOMAIN-CONTAINING PROTEIN-RELATED"/>
    <property type="match status" value="1"/>
</dbReference>
<feature type="compositionally biased region" description="Polar residues" evidence="1">
    <location>
        <begin position="358"/>
        <end position="375"/>
    </location>
</feature>
<evidence type="ECO:0000256" key="1">
    <source>
        <dbReference type="SAM" id="MobiDB-lite"/>
    </source>
</evidence>
<feature type="compositionally biased region" description="Low complexity" evidence="1">
    <location>
        <begin position="33"/>
        <end position="44"/>
    </location>
</feature>
<feature type="region of interest" description="Disordered" evidence="1">
    <location>
        <begin position="111"/>
        <end position="180"/>
    </location>
</feature>
<evidence type="ECO:0000313" key="3">
    <source>
        <dbReference type="Proteomes" id="UP000041254"/>
    </source>
</evidence>
<organism evidence="2 3">
    <name type="scientific">Vitrella brassicaformis (strain CCMP3155)</name>
    <dbReference type="NCBI Taxonomy" id="1169540"/>
    <lineage>
        <taxon>Eukaryota</taxon>
        <taxon>Sar</taxon>
        <taxon>Alveolata</taxon>
        <taxon>Colpodellida</taxon>
        <taxon>Vitrellaceae</taxon>
        <taxon>Vitrella</taxon>
    </lineage>
</organism>
<reference evidence="2 3" key="1">
    <citation type="submission" date="2014-11" db="EMBL/GenBank/DDBJ databases">
        <authorList>
            <person name="Zhu J."/>
            <person name="Qi W."/>
            <person name="Song R."/>
        </authorList>
    </citation>
    <scope>NUCLEOTIDE SEQUENCE [LARGE SCALE GENOMIC DNA]</scope>
</reference>
<dbReference type="InParanoid" id="A0A0G4EAB4"/>
<dbReference type="InterPro" id="IPR010736">
    <property type="entry name" value="SHIPPO-rpt"/>
</dbReference>
<name>A0A0G4EAB4_VITBC</name>